<dbReference type="KEGG" id="vg:55607781"/>
<dbReference type="Pfam" id="PF06114">
    <property type="entry name" value="Peptidase_M78"/>
    <property type="match status" value="1"/>
</dbReference>
<dbReference type="PANTHER" id="PTHR43236:SF1">
    <property type="entry name" value="BLL7220 PROTEIN"/>
    <property type="match status" value="1"/>
</dbReference>
<organism evidence="2 3">
    <name type="scientific">Anoxybacillus phage A403</name>
    <dbReference type="NCBI Taxonomy" id="2099336"/>
    <lineage>
        <taxon>Viruses</taxon>
        <taxon>Duplodnaviria</taxon>
        <taxon>Heunggongvirae</taxon>
        <taxon>Uroviricota</taxon>
        <taxon>Caudoviricetes</taxon>
        <taxon>Tandoganvirus</taxon>
        <taxon>Tandoganvirus A403</taxon>
    </lineage>
</organism>
<feature type="domain" description="IrrE N-terminal-like" evidence="1">
    <location>
        <begin position="26"/>
        <end position="121"/>
    </location>
</feature>
<evidence type="ECO:0000313" key="2">
    <source>
        <dbReference type="EMBL" id="AVO22620.1"/>
    </source>
</evidence>
<name>A0A2P1JU12_9CAUD</name>
<protein>
    <submittedName>
        <fullName evidence="2">Putative Zn peptidase</fullName>
    </submittedName>
</protein>
<dbReference type="Gene3D" id="1.10.10.2910">
    <property type="match status" value="1"/>
</dbReference>
<accession>A0A2P1JU12</accession>
<dbReference type="InterPro" id="IPR052345">
    <property type="entry name" value="Rad_response_metalloprotease"/>
</dbReference>
<evidence type="ECO:0000313" key="3">
    <source>
        <dbReference type="Proteomes" id="UP000240948"/>
    </source>
</evidence>
<dbReference type="InterPro" id="IPR010359">
    <property type="entry name" value="IrrE_HExxH"/>
</dbReference>
<evidence type="ECO:0000259" key="1">
    <source>
        <dbReference type="Pfam" id="PF06114"/>
    </source>
</evidence>
<dbReference type="GeneID" id="55607781"/>
<dbReference type="RefSeq" id="YP_009837590.1">
    <property type="nucleotide sequence ID" value="NC_048701.1"/>
</dbReference>
<reference evidence="2 3" key="1">
    <citation type="submission" date="2018-02" db="EMBL/GenBank/DDBJ databases">
        <title>Identification and Molecular Characterization of a Novel Bacteriophage isolated from Anoxybacillus caldiproteolyticus.</title>
        <authorList>
            <person name="Sahin E."/>
            <person name="Karaca B."/>
            <person name="Gursoy G.E."/>
            <person name="Coleri Cihan A."/>
        </authorList>
    </citation>
    <scope>NUCLEOTIDE SEQUENCE [LARGE SCALE GENOMIC DNA]</scope>
</reference>
<sequence>MNWIMRTLDREIKKHRTNNPFEIAKNRNIIIRYFPLGQTLGFYMKNVRHQVITINSDIEDYLKKFVCAHELGHAILHKDENTPFLHKNTLFSKDKIEREANEFAVHLLLHGENLEDYETKFDVLRENGIPLEMEKYINFF</sequence>
<proteinExistence type="predicted"/>
<dbReference type="PANTHER" id="PTHR43236">
    <property type="entry name" value="ANTITOXIN HIGA1"/>
    <property type="match status" value="1"/>
</dbReference>
<dbReference type="Proteomes" id="UP000240948">
    <property type="component" value="Segment"/>
</dbReference>
<keyword evidence="3" id="KW-1185">Reference proteome</keyword>
<dbReference type="EMBL" id="MG969427">
    <property type="protein sequence ID" value="AVO22620.1"/>
    <property type="molecule type" value="Genomic_DNA"/>
</dbReference>